<dbReference type="PANTHER" id="PTHR42110:SF1">
    <property type="entry name" value="L-ASPARAGINASE, PUTATIVE (AFU_ORTHOLOGUE AFUA_3G11890)-RELATED"/>
    <property type="match status" value="1"/>
</dbReference>
<proteinExistence type="predicted"/>
<gene>
    <name evidence="1" type="ORF">METZ01_LOCUS197432</name>
</gene>
<dbReference type="InterPro" id="IPR010349">
    <property type="entry name" value="Asparaginase_II"/>
</dbReference>
<sequence length="115" mass="12897">MSKIITFIIRGKQPESHHEAKCIIKDLQKNIIFSTKHNNDLIFPRSAIKIFQAISFVSSGAINKFNLNSKQIALACSSHSGETFHIKELVKWINKLGISINKLQCGIHNPLNLSS</sequence>
<feature type="non-terminal residue" evidence="1">
    <location>
        <position position="115"/>
    </location>
</feature>
<name>A0A382E1R2_9ZZZZ</name>
<reference evidence="1" key="1">
    <citation type="submission" date="2018-05" db="EMBL/GenBank/DDBJ databases">
        <authorList>
            <person name="Lanie J.A."/>
            <person name="Ng W.-L."/>
            <person name="Kazmierczak K.M."/>
            <person name="Andrzejewski T.M."/>
            <person name="Davidsen T.M."/>
            <person name="Wayne K.J."/>
            <person name="Tettelin H."/>
            <person name="Glass J.I."/>
            <person name="Rusch D."/>
            <person name="Podicherti R."/>
            <person name="Tsui H.-C.T."/>
            <person name="Winkler M.E."/>
        </authorList>
    </citation>
    <scope>NUCLEOTIDE SEQUENCE</scope>
</reference>
<dbReference type="Pfam" id="PF06089">
    <property type="entry name" value="Asparaginase_II"/>
    <property type="match status" value="1"/>
</dbReference>
<accession>A0A382E1R2</accession>
<organism evidence="1">
    <name type="scientific">marine metagenome</name>
    <dbReference type="NCBI Taxonomy" id="408172"/>
    <lineage>
        <taxon>unclassified sequences</taxon>
        <taxon>metagenomes</taxon>
        <taxon>ecological metagenomes</taxon>
    </lineage>
</organism>
<evidence type="ECO:0000313" key="1">
    <source>
        <dbReference type="EMBL" id="SVB44578.1"/>
    </source>
</evidence>
<protein>
    <submittedName>
        <fullName evidence="1">Uncharacterized protein</fullName>
    </submittedName>
</protein>
<dbReference type="PANTHER" id="PTHR42110">
    <property type="entry name" value="L-ASPARAGINASE, PUTATIVE (AFU_ORTHOLOGUE AFUA_3G11890)-RELATED"/>
    <property type="match status" value="1"/>
</dbReference>
<dbReference type="EMBL" id="UINC01042232">
    <property type="protein sequence ID" value="SVB44578.1"/>
    <property type="molecule type" value="Genomic_DNA"/>
</dbReference>
<dbReference type="AlphaFoldDB" id="A0A382E1R2"/>